<keyword evidence="9" id="KW-1003">Cell membrane</keyword>
<name>A0AAN8IPB3_TRICO</name>
<dbReference type="InterPro" id="IPR000367">
    <property type="entry name" value="Gprotein_alpha_S"/>
</dbReference>
<evidence type="ECO:0000256" key="7">
    <source>
        <dbReference type="PIRSR" id="PIRSR601019-1"/>
    </source>
</evidence>
<feature type="binding site" evidence="8">
    <location>
        <position position="214"/>
    </location>
    <ligand>
        <name>Mg(2+)</name>
        <dbReference type="ChEBI" id="CHEBI:18420"/>
    </ligand>
</feature>
<evidence type="ECO:0000256" key="5">
    <source>
        <dbReference type="ARBA" id="ARBA00023134"/>
    </source>
</evidence>
<dbReference type="SUPFAM" id="SSF47895">
    <property type="entry name" value="Transducin (alpha subunit), insertion domain"/>
    <property type="match status" value="1"/>
</dbReference>
<dbReference type="Pfam" id="PF13634">
    <property type="entry name" value="Nucleoporin_FG"/>
    <property type="match status" value="5"/>
</dbReference>
<dbReference type="CDD" id="cd00066">
    <property type="entry name" value="G-alpha"/>
    <property type="match status" value="1"/>
</dbReference>
<feature type="region of interest" description="Disordered" evidence="10">
    <location>
        <begin position="1064"/>
        <end position="1099"/>
    </location>
</feature>
<dbReference type="Gene3D" id="1.10.3560.10">
    <property type="entry name" value="yst0336 like domain"/>
    <property type="match status" value="1"/>
</dbReference>
<evidence type="ECO:0000256" key="10">
    <source>
        <dbReference type="SAM" id="MobiDB-lite"/>
    </source>
</evidence>
<feature type="compositionally biased region" description="Polar residues" evidence="10">
    <location>
        <begin position="579"/>
        <end position="598"/>
    </location>
</feature>
<dbReference type="InterPro" id="IPR027417">
    <property type="entry name" value="P-loop_NTPase"/>
</dbReference>
<evidence type="ECO:0000256" key="4">
    <source>
        <dbReference type="ARBA" id="ARBA00022842"/>
    </source>
</evidence>
<reference evidence="12 13" key="1">
    <citation type="submission" date="2019-10" db="EMBL/GenBank/DDBJ databases">
        <title>Assembly and Annotation for the nematode Trichostrongylus colubriformis.</title>
        <authorList>
            <person name="Martin J."/>
        </authorList>
    </citation>
    <scope>NUCLEOTIDE SEQUENCE [LARGE SCALE GENOMIC DNA]</scope>
    <source>
        <strain evidence="12">G859</strain>
        <tissue evidence="12">Whole worm</tissue>
    </source>
</reference>
<dbReference type="Gene3D" id="3.40.50.300">
    <property type="entry name" value="P-loop containing nucleotide triphosphate hydrolases"/>
    <property type="match status" value="1"/>
</dbReference>
<protein>
    <recommendedName>
        <fullName evidence="9">Guanine nucleotide-binding protein G(s) subunit alpha</fullName>
    </recommendedName>
    <alternativeName>
        <fullName evidence="9">Adenylate cyclase-stimulating G alpha protein</fullName>
    </alternativeName>
</protein>
<evidence type="ECO:0000256" key="1">
    <source>
        <dbReference type="ARBA" id="ARBA00007172"/>
    </source>
</evidence>
<dbReference type="InterPro" id="IPR021148">
    <property type="entry name" value="Polysacc_synth_dom"/>
</dbReference>
<dbReference type="GO" id="GO:0003924">
    <property type="term" value="F:GTPase activity"/>
    <property type="evidence" value="ECO:0007669"/>
    <property type="project" value="UniProtKB-UniRule"/>
</dbReference>
<feature type="binding site" evidence="8">
    <location>
        <position position="79"/>
    </location>
    <ligand>
        <name>Mg(2+)</name>
        <dbReference type="ChEBI" id="CHEBI:18420"/>
    </ligand>
</feature>
<feature type="binding site" evidence="7">
    <location>
        <begin position="208"/>
        <end position="214"/>
    </location>
    <ligand>
        <name>GTP</name>
        <dbReference type="ChEBI" id="CHEBI:37565"/>
    </ligand>
</feature>
<dbReference type="Pfam" id="PF15967">
    <property type="entry name" value="Nucleoporin_FG2"/>
    <property type="match status" value="1"/>
</dbReference>
<dbReference type="GO" id="GO:0005643">
    <property type="term" value="C:nuclear pore"/>
    <property type="evidence" value="ECO:0007669"/>
    <property type="project" value="UniProtKB-ARBA"/>
</dbReference>
<evidence type="ECO:0000256" key="6">
    <source>
        <dbReference type="ARBA" id="ARBA00023224"/>
    </source>
</evidence>
<comment type="caution">
    <text evidence="12">The sequence shown here is derived from an EMBL/GenBank/DDBJ whole genome shotgun (WGS) entry which is preliminary data.</text>
</comment>
<evidence type="ECO:0000313" key="13">
    <source>
        <dbReference type="Proteomes" id="UP001331761"/>
    </source>
</evidence>
<dbReference type="Pfam" id="PF04669">
    <property type="entry name" value="PBDC1"/>
    <property type="match status" value="1"/>
</dbReference>
<dbReference type="FunFam" id="3.40.50.300:FF:006178">
    <property type="entry name" value="Guanine nucleotide-binding protein G(s) subunit alpha isoforms short"/>
    <property type="match status" value="1"/>
</dbReference>
<evidence type="ECO:0000313" key="12">
    <source>
        <dbReference type="EMBL" id="KAK5981839.1"/>
    </source>
</evidence>
<proteinExistence type="inferred from homology"/>
<dbReference type="FunFam" id="1.10.400.10:FF:000003">
    <property type="entry name" value="Guanine nucleotide-binding protein G(S) subunit alpha"/>
    <property type="match status" value="1"/>
</dbReference>
<evidence type="ECO:0000256" key="3">
    <source>
        <dbReference type="ARBA" id="ARBA00022741"/>
    </source>
</evidence>
<dbReference type="EMBL" id="WIXE01005864">
    <property type="protein sequence ID" value="KAK5981839.1"/>
    <property type="molecule type" value="Genomic_DNA"/>
</dbReference>
<evidence type="ECO:0000256" key="9">
    <source>
        <dbReference type="RuleBase" id="RU369121"/>
    </source>
</evidence>
<keyword evidence="9" id="KW-0472">Membrane</keyword>
<evidence type="ECO:0000259" key="11">
    <source>
        <dbReference type="Pfam" id="PF04669"/>
    </source>
</evidence>
<feature type="binding site" evidence="7">
    <location>
        <begin position="75"/>
        <end position="80"/>
    </location>
    <ligand>
        <name>GTP</name>
        <dbReference type="ChEBI" id="CHEBI:37565"/>
    </ligand>
</feature>
<dbReference type="SUPFAM" id="SSF52540">
    <property type="entry name" value="P-loop containing nucleoside triphosphate hydrolases"/>
    <property type="match status" value="1"/>
</dbReference>
<feature type="region of interest" description="Disordered" evidence="10">
    <location>
        <begin position="577"/>
        <end position="598"/>
    </location>
</feature>
<feature type="domain" description="Polysaccharide biosynthesis" evidence="11">
    <location>
        <begin position="370"/>
        <end position="477"/>
    </location>
</feature>
<dbReference type="PROSITE" id="PS51882">
    <property type="entry name" value="G_ALPHA"/>
    <property type="match status" value="1"/>
</dbReference>
<dbReference type="GO" id="GO:0005525">
    <property type="term" value="F:GTP binding"/>
    <property type="evidence" value="ECO:0007669"/>
    <property type="project" value="UniProtKB-UniRule"/>
</dbReference>
<keyword evidence="4 8" id="KW-0460">Magnesium</keyword>
<dbReference type="InterPro" id="IPR025574">
    <property type="entry name" value="Nucleoporin_FG_rpt"/>
</dbReference>
<sequence>SRAAAASRVAIAAAPACAQSLWPGRMRLMGCVSGAGADAEGREARKVNKQIEEQLAKDKQVMRATHRLLLLGAGESGKSTIVKQMRILHINGFSEAEKMEKIKDIRRNIRDSMQVILRAMGTIDPRVFLDDPSTQASMDYVLNCVNEVDGEFSQEFYDHVAKCWADKGVQACYERSSEYQLIDCAKYFLDKIDVVRQANYDPSEQDILRCRVMTTGIFETKFEVDKVRFQLRESLSLFKNIWNNRWLKTISVILFLNKQDLLSEKIKAKRYLLESYFPEFANYQLPSDAVFDAADDKDVVRAKYFIRGEFLVDAAAFADDIKVFASSDANDIKEVETVLSCVIERMPFWTRMMDEIDYGDASRYVNDASIEMAWAMKAAERANVHMNLLMCCDTRALKLNKLQDVIHASFRNTFPDLDVHKVTEVELKHGGMKEKWHDFCESFKETVEDYSLGTLMRIEACKGYSEENTVVVPKMSFSFGAKPATGSSSLFGAPSTTTSSIFGSSTTGATTTSASSIFGGSSSTAPSLFGGGSAASGGTSLFGGSANTTSAAPSLFGSTTTTSTAGSSLFGAKPAGSSMFGSTTTTQPASTGLFGSTTQNGPSTNAFFNATTSAPTASTGLFGASTNTTSTGSSLFGSTVAQSNSLFGAPASTTASTGLFGSSKPAFGSATTTSAAPMFGSTANAAPSSGLFGASSTTTTGGATTTTSTSLFGAAPSATTTTSLFGTPASTATSMFGGATTATTSAAGSLFGATTAPSLFGATATTSSSGPSLFGSQPSTAASTPSLFGSTAATTSAAPSLFGSSTTTAAAPSLFGSAATTSATPSFGSATTTSATPSLFGSSTSTTTSAAPLMFGSGATTTSAAQSTPLFGASSATTTSAAPSLFGATPSATSTSAPSLFGTTATTSAPSLFGSTATTSAPLSLVGATTTSAPLFGAATTTAATTQAAPLFGSATTTATTSAPGATTVSSAAAPLFGAAPTVSTAAPSLFGTTTTSSTGLLGSLTPKTTASGGLFGAAATTTAATTSAGGLLFGAKPTTTTTTPLFGAKTTAAPSLFGATSLGGTAPTTTTPSLGLGGTTQTSGFGATPGVGATTAGATTEKENLRDGIVPKPIREVAIQLREKLKENRKLAEEFTANSSDLTIKVKDQIKEVEHKLCEVYSKTAECDMKCAQLSRRIAKDLHLGDIAQRVQESVSKNVHISSHTQIIEYMVDIIREYDEAVNCYQSAVNDISAKLNDAMNGKGSMTVEDLKVLLTRFDIAFTRVATKLFDASRKVQDAKSVMTADGCLYIQRDTRRRADGSLSFNKLRGNDFVPSQSSIAELGKQLKPAAASTAPTGTGTGLFGSTTGGSLFGSSTSATKPFSFATTSTGGTSLFPSLTTSSAGPLFSSLTSSTASAPKPTLSFGSTITNNSSGLLFSSKK</sequence>
<dbReference type="InterPro" id="IPR011025">
    <property type="entry name" value="GproteinA_insert"/>
</dbReference>
<keyword evidence="6 9" id="KW-0807">Transducer</keyword>
<dbReference type="Gene3D" id="1.10.400.10">
    <property type="entry name" value="GI Alpha 1, domain 2-like"/>
    <property type="match status" value="1"/>
</dbReference>
<dbReference type="SMART" id="SM00275">
    <property type="entry name" value="G_alpha"/>
    <property type="match status" value="1"/>
</dbReference>
<dbReference type="GO" id="GO:0046872">
    <property type="term" value="F:metal ion binding"/>
    <property type="evidence" value="ECO:0007669"/>
    <property type="project" value="UniProtKB-UniRule"/>
</dbReference>
<evidence type="ECO:0000256" key="2">
    <source>
        <dbReference type="ARBA" id="ARBA00022723"/>
    </source>
</evidence>
<keyword evidence="2 8" id="KW-0479">Metal-binding</keyword>
<organism evidence="12 13">
    <name type="scientific">Trichostrongylus colubriformis</name>
    <name type="common">Black scour worm</name>
    <dbReference type="NCBI Taxonomy" id="6319"/>
    <lineage>
        <taxon>Eukaryota</taxon>
        <taxon>Metazoa</taxon>
        <taxon>Ecdysozoa</taxon>
        <taxon>Nematoda</taxon>
        <taxon>Chromadorea</taxon>
        <taxon>Rhabditida</taxon>
        <taxon>Rhabditina</taxon>
        <taxon>Rhabditomorpha</taxon>
        <taxon>Strongyloidea</taxon>
        <taxon>Trichostrongylidae</taxon>
        <taxon>Trichostrongylus</taxon>
    </lineage>
</organism>
<dbReference type="GO" id="GO:0005834">
    <property type="term" value="C:heterotrimeric G-protein complex"/>
    <property type="evidence" value="ECO:0007669"/>
    <property type="project" value="UniProtKB-UniRule"/>
</dbReference>
<dbReference type="PANTHER" id="PTHR13410:SF9">
    <property type="entry name" value="PROTEIN PBDC1"/>
    <property type="match status" value="1"/>
</dbReference>
<keyword evidence="13" id="KW-1185">Reference proteome</keyword>
<comment type="function">
    <text evidence="9">Guanine nucleotide-binding proteins (G proteins) function as transducers in numerous signaling pathways controlled by G protein-coupled receptors (GPCRs).</text>
</comment>
<keyword evidence="3 7" id="KW-0547">Nucleotide-binding</keyword>
<dbReference type="PRINTS" id="PR00443">
    <property type="entry name" value="GPROTEINAS"/>
</dbReference>
<keyword evidence="5 7" id="KW-0342">GTP-binding</keyword>
<evidence type="ECO:0000256" key="8">
    <source>
        <dbReference type="PIRSR" id="PIRSR601019-2"/>
    </source>
</evidence>
<dbReference type="InterPro" id="IPR001019">
    <property type="entry name" value="Gprotein_alpha_su"/>
</dbReference>
<dbReference type="GO" id="GO:0007186">
    <property type="term" value="P:G protein-coupled receptor signaling pathway"/>
    <property type="evidence" value="ECO:0007669"/>
    <property type="project" value="InterPro"/>
</dbReference>
<dbReference type="GO" id="GO:0031683">
    <property type="term" value="F:G-protein beta/gamma-subunit complex binding"/>
    <property type="evidence" value="ECO:0007669"/>
    <property type="project" value="UniProtKB-UniRule"/>
</dbReference>
<comment type="subunit">
    <text evidence="9">G proteins are composed of 3 units; alpha, beta and gamma. The alpha chain contains the guanine nucleotide binding site.</text>
</comment>
<feature type="non-terminal residue" evidence="12">
    <location>
        <position position="1"/>
    </location>
</feature>
<gene>
    <name evidence="12" type="ORF">GCK32_008192</name>
</gene>
<dbReference type="PANTHER" id="PTHR13410">
    <property type="entry name" value="PROTEIN PBDC1"/>
    <property type="match status" value="1"/>
</dbReference>
<dbReference type="InterPro" id="IPR008476">
    <property type="entry name" value="PBDC1_metazoa/fungi"/>
</dbReference>
<dbReference type="Pfam" id="PF00503">
    <property type="entry name" value="G-alpha"/>
    <property type="match status" value="1"/>
</dbReference>
<dbReference type="InterPro" id="IPR023139">
    <property type="entry name" value="PBDC1-like_dom_sf"/>
</dbReference>
<comment type="similarity">
    <text evidence="1 9">Belongs to the G-alpha family. G(s) subfamily.</text>
</comment>
<dbReference type="GO" id="GO:0005737">
    <property type="term" value="C:cytoplasm"/>
    <property type="evidence" value="ECO:0007669"/>
    <property type="project" value="TreeGrafter"/>
</dbReference>
<dbReference type="Proteomes" id="UP001331761">
    <property type="component" value="Unassembled WGS sequence"/>
</dbReference>
<comment type="subcellular location">
    <subcellularLocation>
        <location evidence="9">Cell membrane</location>
    </subcellularLocation>
</comment>
<dbReference type="PRINTS" id="PR00318">
    <property type="entry name" value="GPROTEINA"/>
</dbReference>
<accession>A0AAN8IPB3</accession>